<dbReference type="InterPro" id="IPR001763">
    <property type="entry name" value="Rhodanese-like_dom"/>
</dbReference>
<dbReference type="RefSeq" id="WP_341596355.1">
    <property type="nucleotide sequence ID" value="NZ_JBAKAZ010000005.1"/>
</dbReference>
<evidence type="ECO:0000313" key="3">
    <source>
        <dbReference type="Proteomes" id="UP001369082"/>
    </source>
</evidence>
<keyword evidence="3" id="KW-1185">Reference proteome</keyword>
<dbReference type="PROSITE" id="PS50206">
    <property type="entry name" value="RHODANESE_3"/>
    <property type="match status" value="1"/>
</dbReference>
<feature type="domain" description="Rhodanese" evidence="1">
    <location>
        <begin position="30"/>
        <end position="130"/>
    </location>
</feature>
<dbReference type="SUPFAM" id="SSF52821">
    <property type="entry name" value="Rhodanese/Cell cycle control phosphatase"/>
    <property type="match status" value="1"/>
</dbReference>
<dbReference type="PANTHER" id="PTHR44086">
    <property type="entry name" value="THIOSULFATE SULFURTRANSFERASE RDL2, MITOCHONDRIAL-RELATED"/>
    <property type="match status" value="1"/>
</dbReference>
<reference evidence="2 3" key="1">
    <citation type="submission" date="2024-02" db="EMBL/GenBank/DDBJ databases">
        <title>Bacteria isolated from the canopy kelp, Nereocystis luetkeana.</title>
        <authorList>
            <person name="Pfister C.A."/>
            <person name="Younker I.T."/>
            <person name="Light S.H."/>
        </authorList>
    </citation>
    <scope>NUCLEOTIDE SEQUENCE [LARGE SCALE GENOMIC DNA]</scope>
    <source>
        <strain evidence="2 3">TI.1.05</strain>
    </source>
</reference>
<comment type="caution">
    <text evidence="2">The sequence shown here is derived from an EMBL/GenBank/DDBJ whole genome shotgun (WGS) entry which is preliminary data.</text>
</comment>
<dbReference type="EMBL" id="JBAKAZ010000005">
    <property type="protein sequence ID" value="MEL0628406.1"/>
    <property type="molecule type" value="Genomic_DNA"/>
</dbReference>
<dbReference type="InterPro" id="IPR036873">
    <property type="entry name" value="Rhodanese-like_dom_sf"/>
</dbReference>
<protein>
    <submittedName>
        <fullName evidence="2">Rhodanese-like domain-containing protein</fullName>
    </submittedName>
</protein>
<dbReference type="SMART" id="SM00450">
    <property type="entry name" value="RHOD"/>
    <property type="match status" value="1"/>
</dbReference>
<evidence type="ECO:0000313" key="2">
    <source>
        <dbReference type="EMBL" id="MEL0628406.1"/>
    </source>
</evidence>
<evidence type="ECO:0000259" key="1">
    <source>
        <dbReference type="PROSITE" id="PS50206"/>
    </source>
</evidence>
<dbReference type="Proteomes" id="UP001369082">
    <property type="component" value="Unassembled WGS sequence"/>
</dbReference>
<accession>A0ABU9GM70</accession>
<organism evidence="2 3">
    <name type="scientific">Psychromonas aquatilis</name>
    <dbReference type="NCBI Taxonomy" id="2005072"/>
    <lineage>
        <taxon>Bacteria</taxon>
        <taxon>Pseudomonadati</taxon>
        <taxon>Pseudomonadota</taxon>
        <taxon>Gammaproteobacteria</taxon>
        <taxon>Alteromonadales</taxon>
        <taxon>Psychromonadaceae</taxon>
        <taxon>Psychromonas</taxon>
    </lineage>
</organism>
<gene>
    <name evidence="2" type="ORF">V6256_02185</name>
</gene>
<sequence>MLLDGKGLVEQLRPQVTEVTCETVAQLISEQSPILFIDIREPQETKLGTAIGSETVPRGVLEMKLANLPRYQALLKKSVAAEELPIYLLCRSGARSVLAAASLQSMGYKNVYSVAGGYLDWQTKGLSTQGG</sequence>
<dbReference type="PANTHER" id="PTHR44086:SF10">
    <property type="entry name" value="THIOSULFATE SULFURTRANSFERASE_RHODANESE-LIKE DOMAIN-CONTAINING PROTEIN 3"/>
    <property type="match status" value="1"/>
</dbReference>
<dbReference type="Pfam" id="PF00581">
    <property type="entry name" value="Rhodanese"/>
    <property type="match status" value="1"/>
</dbReference>
<dbReference type="Gene3D" id="3.40.250.10">
    <property type="entry name" value="Rhodanese-like domain"/>
    <property type="match status" value="1"/>
</dbReference>
<name>A0ABU9GM70_9GAMM</name>
<proteinExistence type="predicted"/>